<dbReference type="InterPro" id="IPR008979">
    <property type="entry name" value="Galactose-bd-like_sf"/>
</dbReference>
<gene>
    <name evidence="2" type="ORF">SAMN02746091_01088</name>
</gene>
<dbReference type="RefSeq" id="WP_073248261.1">
    <property type="nucleotide sequence ID" value="NZ_FQVG01000016.1"/>
</dbReference>
<dbReference type="Gene3D" id="2.60.120.260">
    <property type="entry name" value="Galactose-binding domain-like"/>
    <property type="match status" value="1"/>
</dbReference>
<feature type="transmembrane region" description="Helical" evidence="1">
    <location>
        <begin position="177"/>
        <end position="197"/>
    </location>
</feature>
<evidence type="ECO:0000313" key="2">
    <source>
        <dbReference type="EMBL" id="SHE77658.1"/>
    </source>
</evidence>
<proteinExistence type="predicted"/>
<keyword evidence="1" id="KW-0812">Transmembrane</keyword>
<accession>A0A1M4W8R7</accession>
<evidence type="ECO:0000313" key="3">
    <source>
        <dbReference type="Proteomes" id="UP000184423"/>
    </source>
</evidence>
<dbReference type="Proteomes" id="UP000184423">
    <property type="component" value="Unassembled WGS sequence"/>
</dbReference>
<reference evidence="3" key="1">
    <citation type="submission" date="2016-11" db="EMBL/GenBank/DDBJ databases">
        <authorList>
            <person name="Varghese N."/>
            <person name="Submissions S."/>
        </authorList>
    </citation>
    <scope>NUCLEOTIDE SEQUENCE [LARGE SCALE GENOMIC DNA]</scope>
    <source>
        <strain evidence="3">DSM 10124</strain>
    </source>
</reference>
<protein>
    <submittedName>
        <fullName evidence="2">Uncharacterized protein</fullName>
    </submittedName>
</protein>
<evidence type="ECO:0000256" key="1">
    <source>
        <dbReference type="SAM" id="Phobius"/>
    </source>
</evidence>
<dbReference type="SUPFAM" id="SSF49785">
    <property type="entry name" value="Galactose-binding domain-like"/>
    <property type="match status" value="1"/>
</dbReference>
<keyword evidence="1" id="KW-0472">Membrane</keyword>
<organism evidence="2 3">
    <name type="scientific">Caloramator proteoclasticus DSM 10124</name>
    <dbReference type="NCBI Taxonomy" id="1121262"/>
    <lineage>
        <taxon>Bacteria</taxon>
        <taxon>Bacillati</taxon>
        <taxon>Bacillota</taxon>
        <taxon>Clostridia</taxon>
        <taxon>Eubacteriales</taxon>
        <taxon>Clostridiaceae</taxon>
        <taxon>Caloramator</taxon>
    </lineage>
</organism>
<keyword evidence="1" id="KW-1133">Transmembrane helix</keyword>
<dbReference type="EMBL" id="FQVG01000016">
    <property type="protein sequence ID" value="SHE77658.1"/>
    <property type="molecule type" value="Genomic_DNA"/>
</dbReference>
<dbReference type="AlphaFoldDB" id="A0A1M4W8R7"/>
<keyword evidence="3" id="KW-1185">Reference proteome</keyword>
<feature type="transmembrane region" description="Helical" evidence="1">
    <location>
        <begin position="6"/>
        <end position="24"/>
    </location>
</feature>
<sequence>MKRLFESLLAGIILFSILITFFRYGHKVLERKSTYIDLKENWQVTFDGINYITQDIHIRSVLGEKEKQDKIVKFSRSFYLTDSLKNENLALSIGGIPLGHKVYINGHLIGESPFDDFIYNDWNARYTYFIPMEFINLNGENKIDIYMKSSYEYGSSQEIFIGKANDLIKKDKFMNSYFMSIYFSLALINFIVAAYFVNMYRLNKFNLNYSPTKN</sequence>
<name>A0A1M4W8R7_9CLOT</name>